<accession>A0A2I0T7G2</accession>
<feature type="compositionally biased region" description="Polar residues" evidence="1">
    <location>
        <begin position="22"/>
        <end position="48"/>
    </location>
</feature>
<evidence type="ECO:0000313" key="2">
    <source>
        <dbReference type="EMBL" id="PKU29722.1"/>
    </source>
</evidence>
<feature type="region of interest" description="Disordered" evidence="1">
    <location>
        <begin position="1"/>
        <end position="48"/>
    </location>
</feature>
<gene>
    <name evidence="2" type="ORF">llap_19974</name>
</gene>
<reference evidence="3" key="2">
    <citation type="submission" date="2017-12" db="EMBL/GenBank/DDBJ databases">
        <title>Genome sequence of the Bar-tailed Godwit (Limosa lapponica baueri).</title>
        <authorList>
            <person name="Lima N.C.B."/>
            <person name="Parody-Merino A.M."/>
            <person name="Battley P.F."/>
            <person name="Fidler A.E."/>
            <person name="Prosdocimi F."/>
        </authorList>
    </citation>
    <scope>NUCLEOTIDE SEQUENCE [LARGE SCALE GENOMIC DNA]</scope>
</reference>
<name>A0A2I0T7G2_LIMLA</name>
<keyword evidence="3" id="KW-1185">Reference proteome</keyword>
<reference evidence="3" key="1">
    <citation type="submission" date="2017-11" db="EMBL/GenBank/DDBJ databases">
        <authorList>
            <person name="Lima N.C."/>
            <person name="Parody-Merino A.M."/>
            <person name="Battley P.F."/>
            <person name="Fidler A.E."/>
            <person name="Prosdocimi F."/>
        </authorList>
    </citation>
    <scope>NUCLEOTIDE SEQUENCE [LARGE SCALE GENOMIC DNA]</scope>
</reference>
<evidence type="ECO:0000256" key="1">
    <source>
        <dbReference type="SAM" id="MobiDB-lite"/>
    </source>
</evidence>
<feature type="compositionally biased region" description="Basic and acidic residues" evidence="1">
    <location>
        <begin position="73"/>
        <end position="83"/>
    </location>
</feature>
<feature type="region of interest" description="Disordered" evidence="1">
    <location>
        <begin position="69"/>
        <end position="90"/>
    </location>
</feature>
<proteinExistence type="predicted"/>
<organism evidence="2 3">
    <name type="scientific">Limosa lapponica baueri</name>
    <dbReference type="NCBI Taxonomy" id="1758121"/>
    <lineage>
        <taxon>Eukaryota</taxon>
        <taxon>Metazoa</taxon>
        <taxon>Chordata</taxon>
        <taxon>Craniata</taxon>
        <taxon>Vertebrata</taxon>
        <taxon>Euteleostomi</taxon>
        <taxon>Archelosauria</taxon>
        <taxon>Archosauria</taxon>
        <taxon>Dinosauria</taxon>
        <taxon>Saurischia</taxon>
        <taxon>Theropoda</taxon>
        <taxon>Coelurosauria</taxon>
        <taxon>Aves</taxon>
        <taxon>Neognathae</taxon>
        <taxon>Neoaves</taxon>
        <taxon>Charadriiformes</taxon>
        <taxon>Scolopacidae</taxon>
        <taxon>Limosa</taxon>
    </lineage>
</organism>
<dbReference type="Proteomes" id="UP000233556">
    <property type="component" value="Unassembled WGS sequence"/>
</dbReference>
<protein>
    <submittedName>
        <fullName evidence="2">Uncharacterized protein</fullName>
    </submittedName>
</protein>
<dbReference type="AlphaFoldDB" id="A0A2I0T7G2"/>
<evidence type="ECO:0000313" key="3">
    <source>
        <dbReference type="Proteomes" id="UP000233556"/>
    </source>
</evidence>
<sequence length="90" mass="10227">MHHYVNSKDTSLPLKNTEENTKNQNPVNGLTDLQNTLPMSNRQVKQSQLGKSISNTYVAWKINHEPAQGLGPLKRELDTKQDIPGHTNWH</sequence>
<dbReference type="EMBL" id="KZ516366">
    <property type="protein sequence ID" value="PKU29722.1"/>
    <property type="molecule type" value="Genomic_DNA"/>
</dbReference>